<feature type="binding site" evidence="6">
    <location>
        <position position="49"/>
    </location>
    <ligand>
        <name>ATP</name>
        <dbReference type="ChEBI" id="CHEBI:30616"/>
    </ligand>
</feature>
<gene>
    <name evidence="9" type="ORF">POL72_21155</name>
</gene>
<keyword evidence="2 6" id="KW-0547">Nucleotide-binding</keyword>
<dbReference type="RefSeq" id="WP_272097297.1">
    <property type="nucleotide sequence ID" value="NZ_JAQNDK010000002.1"/>
</dbReference>
<dbReference type="Gene3D" id="1.25.40.10">
    <property type="entry name" value="Tetratricopeptide repeat domain"/>
    <property type="match status" value="1"/>
</dbReference>
<keyword evidence="1" id="KW-0808">Transferase</keyword>
<feature type="region of interest" description="Disordered" evidence="7">
    <location>
        <begin position="313"/>
        <end position="393"/>
    </location>
</feature>
<dbReference type="PANTHER" id="PTHR43289:SF6">
    <property type="entry name" value="SERINE_THREONINE-PROTEIN KINASE NEKL-3"/>
    <property type="match status" value="1"/>
</dbReference>
<comment type="caution">
    <text evidence="9">The sequence shown here is derived from an EMBL/GenBank/DDBJ whole genome shotgun (WGS) entry which is preliminary data.</text>
</comment>
<protein>
    <submittedName>
        <fullName evidence="9">Protein kinase</fullName>
    </submittedName>
</protein>
<evidence type="ECO:0000313" key="10">
    <source>
        <dbReference type="Proteomes" id="UP001217485"/>
    </source>
</evidence>
<dbReference type="EMBL" id="JAQNDK010000002">
    <property type="protein sequence ID" value="MDC0680264.1"/>
    <property type="molecule type" value="Genomic_DNA"/>
</dbReference>
<dbReference type="InterPro" id="IPR011990">
    <property type="entry name" value="TPR-like_helical_dom_sf"/>
</dbReference>
<dbReference type="InterPro" id="IPR011009">
    <property type="entry name" value="Kinase-like_dom_sf"/>
</dbReference>
<feature type="repeat" description="TPR" evidence="5">
    <location>
        <begin position="568"/>
        <end position="601"/>
    </location>
</feature>
<dbReference type="PROSITE" id="PS00107">
    <property type="entry name" value="PROTEIN_KINASE_ATP"/>
    <property type="match status" value="1"/>
</dbReference>
<feature type="region of interest" description="Disordered" evidence="7">
    <location>
        <begin position="434"/>
        <end position="460"/>
    </location>
</feature>
<evidence type="ECO:0000256" key="3">
    <source>
        <dbReference type="ARBA" id="ARBA00022777"/>
    </source>
</evidence>
<keyword evidence="4 6" id="KW-0067">ATP-binding</keyword>
<feature type="compositionally biased region" description="Pro residues" evidence="7">
    <location>
        <begin position="438"/>
        <end position="456"/>
    </location>
</feature>
<reference evidence="9 10" key="1">
    <citation type="submission" date="2023-01" db="EMBL/GenBank/DDBJ databases">
        <title>Minimal conservation of predation-associated metabolite biosynthetic gene clusters underscores biosynthetic potential of Myxococcota including descriptions for ten novel species: Archangium lansinium sp. nov., Myxococcus landrumus sp. nov., Nannocystis bai.</title>
        <authorList>
            <person name="Ahearne A."/>
            <person name="Stevens C."/>
            <person name="Dowd S."/>
        </authorList>
    </citation>
    <scope>NUCLEOTIDE SEQUENCE [LARGE SCALE GENOMIC DNA]</scope>
    <source>
        <strain evidence="9 10">WIWO2</strain>
    </source>
</reference>
<organism evidence="9 10">
    <name type="scientific">Sorangium atrum</name>
    <dbReference type="NCBI Taxonomy" id="2995308"/>
    <lineage>
        <taxon>Bacteria</taxon>
        <taxon>Pseudomonadati</taxon>
        <taxon>Myxococcota</taxon>
        <taxon>Polyangia</taxon>
        <taxon>Polyangiales</taxon>
        <taxon>Polyangiaceae</taxon>
        <taxon>Sorangium</taxon>
    </lineage>
</organism>
<dbReference type="CDD" id="cd14014">
    <property type="entry name" value="STKc_PknB_like"/>
    <property type="match status" value="1"/>
</dbReference>
<evidence type="ECO:0000256" key="2">
    <source>
        <dbReference type="ARBA" id="ARBA00022741"/>
    </source>
</evidence>
<proteinExistence type="predicted"/>
<name>A0ABT5C3C4_9BACT</name>
<dbReference type="Pfam" id="PF00069">
    <property type="entry name" value="Pkinase"/>
    <property type="match status" value="1"/>
</dbReference>
<evidence type="ECO:0000259" key="8">
    <source>
        <dbReference type="PROSITE" id="PS50011"/>
    </source>
</evidence>
<evidence type="ECO:0000256" key="1">
    <source>
        <dbReference type="ARBA" id="ARBA00022679"/>
    </source>
</evidence>
<dbReference type="Gene3D" id="3.30.200.20">
    <property type="entry name" value="Phosphorylase Kinase, domain 1"/>
    <property type="match status" value="1"/>
</dbReference>
<dbReference type="InterPro" id="IPR017441">
    <property type="entry name" value="Protein_kinase_ATP_BS"/>
</dbReference>
<dbReference type="SUPFAM" id="SSF48452">
    <property type="entry name" value="TPR-like"/>
    <property type="match status" value="2"/>
</dbReference>
<sequence>MSGAQRDVFRLCGTTIDGKYRVLSAVGAGGFGVVYRGVHEGFDAPVAIKCLKLPDELSPEAQQDFVRRLRDEGRLLLQLSRLSPGIVQALDIGAFTTQEGGRVPYLVLEWLDGETLAGHLERLRAGGGGALSRREAILLLDPAARALAVAHEQNIAHRDVKPENLFLAEAGGARTLKVLDFGIAKIIGDQRSRTAALASTAEGPSAFTPRYGAPEQFDKQRGATGPWTDVFALALVFVELVTGARALEGEGIVELYSVVVDPALRPTLRARGVSAPDAIERVLSRALSVSPRDRYPDAGAFWRALIAAEGLEDELPSLPPRSPPAAREAETQVEGANARGGPARGAEHAGTPAGIGFEPTVPHRTDPALQRPGSAPPAAAGAEPAPRPDHGAASGEAVVVRNAPNQRARPGRRGLVALALAASAVAGAAVAVLRRPPEPPPQPSRAPIAAPEPPRPASTNPEAAALYQEALQAYRDGAPDVAARTMERAVALDRGLGAGHLRVAIWTFRQRPAVAREHFQLALLHRAALGERDMALLDAAEPYVRQPSDAVSWERRLEAAVARFPVDPELLVYLGAARFAQLRFDAAVEAYDRALALDRGHVLAWGLKGESLGMKGDVAAELAAYQACAETAPGATLCLANRVRLLHRQGDCQQVEEHARRWLSIDPKAAPAHRHLALALHARGAPRESVLVALEQGWAAVPEGERRAKELLDRISLAVLDGDFELAVEHARAWQREVAGRNDQDAHASPALKLAELYREMGLPREAGRVADDFLRRMSAWSEPATTADWTIAFLPYSLRAASMTQEAYDAARSAWVERVQSKWRAAAQEIKPEHRWLLWTEAYAAGVETAADAAAAFETMPLDQPLPSESGRWLLLDLRIGKVYALAGKGQEAIGPLTRVARSCAALADPFSTTEARLYLGMALEATGDLRGAAAAYEAVLERWGKARPRSISAEQARARLAGLRARR</sequence>
<dbReference type="GO" id="GO:0016301">
    <property type="term" value="F:kinase activity"/>
    <property type="evidence" value="ECO:0007669"/>
    <property type="project" value="UniProtKB-KW"/>
</dbReference>
<dbReference type="PROSITE" id="PS50005">
    <property type="entry name" value="TPR"/>
    <property type="match status" value="1"/>
</dbReference>
<dbReference type="PANTHER" id="PTHR43289">
    <property type="entry name" value="MITOGEN-ACTIVATED PROTEIN KINASE KINASE KINASE 20-RELATED"/>
    <property type="match status" value="1"/>
</dbReference>
<dbReference type="SMART" id="SM00220">
    <property type="entry name" value="S_TKc"/>
    <property type="match status" value="1"/>
</dbReference>
<dbReference type="SMART" id="SM00028">
    <property type="entry name" value="TPR"/>
    <property type="match status" value="4"/>
</dbReference>
<evidence type="ECO:0000256" key="5">
    <source>
        <dbReference type="PROSITE-ProRule" id="PRU00339"/>
    </source>
</evidence>
<evidence type="ECO:0000256" key="6">
    <source>
        <dbReference type="PROSITE-ProRule" id="PRU10141"/>
    </source>
</evidence>
<evidence type="ECO:0000313" key="9">
    <source>
        <dbReference type="EMBL" id="MDC0680264.1"/>
    </source>
</evidence>
<feature type="compositionally biased region" description="Low complexity" evidence="7">
    <location>
        <begin position="371"/>
        <end position="384"/>
    </location>
</feature>
<evidence type="ECO:0000256" key="7">
    <source>
        <dbReference type="SAM" id="MobiDB-lite"/>
    </source>
</evidence>
<dbReference type="InterPro" id="IPR000719">
    <property type="entry name" value="Prot_kinase_dom"/>
</dbReference>
<dbReference type="InterPro" id="IPR008271">
    <property type="entry name" value="Ser/Thr_kinase_AS"/>
</dbReference>
<dbReference type="InterPro" id="IPR019734">
    <property type="entry name" value="TPR_rpt"/>
</dbReference>
<keyword evidence="10" id="KW-1185">Reference proteome</keyword>
<keyword evidence="5" id="KW-0802">TPR repeat</keyword>
<accession>A0ABT5C3C4</accession>
<dbReference type="PROSITE" id="PS50011">
    <property type="entry name" value="PROTEIN_KINASE_DOM"/>
    <property type="match status" value="1"/>
</dbReference>
<dbReference type="SUPFAM" id="SSF56112">
    <property type="entry name" value="Protein kinase-like (PK-like)"/>
    <property type="match status" value="1"/>
</dbReference>
<dbReference type="Gene3D" id="1.10.510.10">
    <property type="entry name" value="Transferase(Phosphotransferase) domain 1"/>
    <property type="match status" value="1"/>
</dbReference>
<dbReference type="PROSITE" id="PS00108">
    <property type="entry name" value="PROTEIN_KINASE_ST"/>
    <property type="match status" value="1"/>
</dbReference>
<feature type="domain" description="Protein kinase" evidence="8">
    <location>
        <begin position="20"/>
        <end position="306"/>
    </location>
</feature>
<evidence type="ECO:0000256" key="4">
    <source>
        <dbReference type="ARBA" id="ARBA00022840"/>
    </source>
</evidence>
<dbReference type="Proteomes" id="UP001217485">
    <property type="component" value="Unassembled WGS sequence"/>
</dbReference>
<keyword evidence="3 9" id="KW-0418">Kinase</keyword>